<sequence>MDMQKLLSGLCNLLEDRAMGDFVTDNYEVVVGAVSVRNGALYITATADGTVKHFRLTEV</sequence>
<protein>
    <submittedName>
        <fullName evidence="1">Uncharacterized protein</fullName>
    </submittedName>
</protein>
<proteinExistence type="predicted"/>
<organism evidence="1">
    <name type="scientific">marine sediment metagenome</name>
    <dbReference type="NCBI Taxonomy" id="412755"/>
    <lineage>
        <taxon>unclassified sequences</taxon>
        <taxon>metagenomes</taxon>
        <taxon>ecological metagenomes</taxon>
    </lineage>
</organism>
<reference evidence="1" key="1">
    <citation type="journal article" date="2015" name="Nature">
        <title>Complex archaea that bridge the gap between prokaryotes and eukaryotes.</title>
        <authorList>
            <person name="Spang A."/>
            <person name="Saw J.H."/>
            <person name="Jorgensen S.L."/>
            <person name="Zaremba-Niedzwiedzka K."/>
            <person name="Martijn J."/>
            <person name="Lind A.E."/>
            <person name="van Eijk R."/>
            <person name="Schleper C."/>
            <person name="Guy L."/>
            <person name="Ettema T.J."/>
        </authorList>
    </citation>
    <scope>NUCLEOTIDE SEQUENCE</scope>
</reference>
<dbReference type="AlphaFoldDB" id="A0A0F9KGT3"/>
<comment type="caution">
    <text evidence="1">The sequence shown here is derived from an EMBL/GenBank/DDBJ whole genome shotgun (WGS) entry which is preliminary data.</text>
</comment>
<accession>A0A0F9KGT3</accession>
<name>A0A0F9KGT3_9ZZZZ</name>
<evidence type="ECO:0000313" key="1">
    <source>
        <dbReference type="EMBL" id="KKM81369.1"/>
    </source>
</evidence>
<gene>
    <name evidence="1" type="ORF">LCGC14_1330500</name>
</gene>
<dbReference type="EMBL" id="LAZR01008029">
    <property type="protein sequence ID" value="KKM81369.1"/>
    <property type="molecule type" value="Genomic_DNA"/>
</dbReference>